<dbReference type="Ensembl" id="ENSOCUT00000052323.1">
    <property type="protein sequence ID" value="ENSOCUP00000037216.1"/>
    <property type="gene ID" value="ENSOCUG00000025196.2"/>
</dbReference>
<organism evidence="2 3">
    <name type="scientific">Oryctolagus cuniculus</name>
    <name type="common">Rabbit</name>
    <dbReference type="NCBI Taxonomy" id="9986"/>
    <lineage>
        <taxon>Eukaryota</taxon>
        <taxon>Metazoa</taxon>
        <taxon>Chordata</taxon>
        <taxon>Craniata</taxon>
        <taxon>Vertebrata</taxon>
        <taxon>Euteleostomi</taxon>
        <taxon>Mammalia</taxon>
        <taxon>Eutheria</taxon>
        <taxon>Euarchontoglires</taxon>
        <taxon>Glires</taxon>
        <taxon>Lagomorpha</taxon>
        <taxon>Leporidae</taxon>
        <taxon>Oryctolagus</taxon>
    </lineage>
</organism>
<dbReference type="InParanoid" id="A0A5F9CV80"/>
<accession>A0A5F9CV80</accession>
<dbReference type="GeneTree" id="ENSGT00940000170337"/>
<proteinExistence type="predicted"/>
<reference evidence="2" key="3">
    <citation type="submission" date="2025-09" db="UniProtKB">
        <authorList>
            <consortium name="Ensembl"/>
        </authorList>
    </citation>
    <scope>IDENTIFICATION</scope>
    <source>
        <strain evidence="2">Thorbecke</strain>
    </source>
</reference>
<feature type="signal peptide" evidence="1">
    <location>
        <begin position="1"/>
        <end position="19"/>
    </location>
</feature>
<reference evidence="2 3" key="1">
    <citation type="journal article" date="2011" name="Nature">
        <title>A high-resolution map of human evolutionary constraint using 29 mammals.</title>
        <authorList>
            <person name="Lindblad-Toh K."/>
            <person name="Garber M."/>
            <person name="Zuk O."/>
            <person name="Lin M.F."/>
            <person name="Parker B.J."/>
            <person name="Washietl S."/>
            <person name="Kheradpour P."/>
            <person name="Ernst J."/>
            <person name="Jordan G."/>
            <person name="Mauceli E."/>
            <person name="Ward L.D."/>
            <person name="Lowe C.B."/>
            <person name="Holloway A.K."/>
            <person name="Clamp M."/>
            <person name="Gnerre S."/>
            <person name="Alfoldi J."/>
            <person name="Beal K."/>
            <person name="Chang J."/>
            <person name="Clawson H."/>
            <person name="Cuff J."/>
            <person name="Di Palma F."/>
            <person name="Fitzgerald S."/>
            <person name="Flicek P."/>
            <person name="Guttman M."/>
            <person name="Hubisz M.J."/>
            <person name="Jaffe D.B."/>
            <person name="Jungreis I."/>
            <person name="Kent W.J."/>
            <person name="Kostka D."/>
            <person name="Lara M."/>
            <person name="Martins A.L."/>
            <person name="Massingham T."/>
            <person name="Moltke I."/>
            <person name="Raney B.J."/>
            <person name="Rasmussen M.D."/>
            <person name="Robinson J."/>
            <person name="Stark A."/>
            <person name="Vilella A.J."/>
            <person name="Wen J."/>
            <person name="Xie X."/>
            <person name="Zody M.C."/>
            <person name="Baldwin J."/>
            <person name="Bloom T."/>
            <person name="Chin C.W."/>
            <person name="Heiman D."/>
            <person name="Nicol R."/>
            <person name="Nusbaum C."/>
            <person name="Young S."/>
            <person name="Wilkinson J."/>
            <person name="Worley K.C."/>
            <person name="Kovar C.L."/>
            <person name="Muzny D.M."/>
            <person name="Gibbs R.A."/>
            <person name="Cree A."/>
            <person name="Dihn H.H."/>
            <person name="Fowler G."/>
            <person name="Jhangiani S."/>
            <person name="Joshi V."/>
            <person name="Lee S."/>
            <person name="Lewis L.R."/>
            <person name="Nazareth L.V."/>
            <person name="Okwuonu G."/>
            <person name="Santibanez J."/>
            <person name="Warren W.C."/>
            <person name="Mardis E.R."/>
            <person name="Weinstock G.M."/>
            <person name="Wilson R.K."/>
            <person name="Delehaunty K."/>
            <person name="Dooling D."/>
            <person name="Fronik C."/>
            <person name="Fulton L."/>
            <person name="Fulton B."/>
            <person name="Graves T."/>
            <person name="Minx P."/>
            <person name="Sodergren E."/>
            <person name="Birney E."/>
            <person name="Margulies E.H."/>
            <person name="Herrero J."/>
            <person name="Green E.D."/>
            <person name="Haussler D."/>
            <person name="Siepel A."/>
            <person name="Goldman N."/>
            <person name="Pollard K.S."/>
            <person name="Pedersen J.S."/>
            <person name="Lander E.S."/>
            <person name="Kellis M."/>
        </authorList>
    </citation>
    <scope>NUCLEOTIDE SEQUENCE [LARGE SCALE GENOMIC DNA]</scope>
    <source>
        <strain evidence="3">Thorbecke</strain>
    </source>
</reference>
<dbReference type="Bgee" id="ENSOCUG00000025196">
    <property type="expression patterns" value="Expressed in prefrontal cortex and 10 other cell types or tissues"/>
</dbReference>
<evidence type="ECO:0008006" key="4">
    <source>
        <dbReference type="Google" id="ProtNLM"/>
    </source>
</evidence>
<dbReference type="AlphaFoldDB" id="A0A5F9CV80"/>
<evidence type="ECO:0000256" key="1">
    <source>
        <dbReference type="SAM" id="SignalP"/>
    </source>
</evidence>
<sequence length="343" mass="37058">CIYTTFSFFFSWKVTLLQCSTLQAPSGPLLLRDPVLLKWSHERRLLLHRLEAAVAELGGGVDELEVDLLQGAPLGLHLQGLVGQLLGVPAAGDRFVALALGHADDVDHLVLAEHLAHRDLLLQALPGPVQLLGHGATIHLDLHQVCLLLPQGQQAHLRVRQHADDLAVLLHAAEVLVQLPLARVVLPLLAVLGEGLLLRLVPVLVEAPLALVTDVLSEHHLEGAEAPRGLHVAHDAHDHHGWGLHDGHGLHHFLLVHLGARPVHLLHDVRQAGLVAQEGGEVHRLARVVLGDLAAVLAAALPGQEAQGPVPGHRELPVRHRAVYPAGRRYTTFSLTIIQLMNL</sequence>
<keyword evidence="1" id="KW-0732">Signal</keyword>
<feature type="chain" id="PRO_5023860994" description="Secreted protein" evidence="1">
    <location>
        <begin position="20"/>
        <end position="343"/>
    </location>
</feature>
<dbReference type="Proteomes" id="UP000001811">
    <property type="component" value="Unplaced"/>
</dbReference>
<evidence type="ECO:0000313" key="3">
    <source>
        <dbReference type="Proteomes" id="UP000001811"/>
    </source>
</evidence>
<protein>
    <recommendedName>
        <fullName evidence="4">Secreted protein</fullName>
    </recommendedName>
</protein>
<evidence type="ECO:0000313" key="2">
    <source>
        <dbReference type="Ensembl" id="ENSOCUP00000037216.1"/>
    </source>
</evidence>
<reference evidence="2" key="2">
    <citation type="submission" date="2025-08" db="UniProtKB">
        <authorList>
            <consortium name="Ensembl"/>
        </authorList>
    </citation>
    <scope>IDENTIFICATION</scope>
    <source>
        <strain evidence="2">Thorbecke</strain>
    </source>
</reference>
<keyword evidence="3" id="KW-1185">Reference proteome</keyword>
<name>A0A5F9CV80_RABIT</name>